<name>A0A1M5SF47_9FIRM</name>
<dbReference type="EMBL" id="FQXJ01000003">
    <property type="protein sequence ID" value="SHH37111.1"/>
    <property type="molecule type" value="Genomic_DNA"/>
</dbReference>
<reference evidence="3" key="1">
    <citation type="submission" date="2016-11" db="EMBL/GenBank/DDBJ databases">
        <authorList>
            <person name="Varghese N."/>
            <person name="Submissions S."/>
        </authorList>
    </citation>
    <scope>NUCLEOTIDE SEQUENCE [LARGE SCALE GENOMIC DNA]</scope>
    <source>
        <strain evidence="3">DSM 15449</strain>
    </source>
</reference>
<keyword evidence="1" id="KW-0472">Membrane</keyword>
<keyword evidence="3" id="KW-1185">Reference proteome</keyword>
<dbReference type="InterPro" id="IPR025470">
    <property type="entry name" value="DUF4321"/>
</dbReference>
<evidence type="ECO:0000313" key="3">
    <source>
        <dbReference type="Proteomes" id="UP000183954"/>
    </source>
</evidence>
<accession>A0A1M5SF47</accession>
<feature type="transmembrane region" description="Helical" evidence="1">
    <location>
        <begin position="70"/>
        <end position="97"/>
    </location>
</feature>
<keyword evidence="1" id="KW-0812">Transmembrane</keyword>
<sequence>MVFTDLLCTEGERIMAVGRNSSGAGRTVLLIMIGAALGTLVGFGLEKYGILAPFLRPAVIDIPSHTYVDFFFLSLSFGCRISITIATLLGAVGGYLLSRKV</sequence>
<protein>
    <recommendedName>
        <fullName evidence="4">DUF4321 domain-containing protein</fullName>
    </recommendedName>
</protein>
<evidence type="ECO:0000313" key="2">
    <source>
        <dbReference type="EMBL" id="SHH37111.1"/>
    </source>
</evidence>
<evidence type="ECO:0000256" key="1">
    <source>
        <dbReference type="SAM" id="Phobius"/>
    </source>
</evidence>
<evidence type="ECO:0008006" key="4">
    <source>
        <dbReference type="Google" id="ProtNLM"/>
    </source>
</evidence>
<dbReference type="Proteomes" id="UP000183954">
    <property type="component" value="Unassembled WGS sequence"/>
</dbReference>
<keyword evidence="1" id="KW-1133">Transmembrane helix</keyword>
<dbReference type="Pfam" id="PF14209">
    <property type="entry name" value="DUF4321"/>
    <property type="match status" value="1"/>
</dbReference>
<organism evidence="2 3">
    <name type="scientific">Desulfosporosinus lacus DSM 15449</name>
    <dbReference type="NCBI Taxonomy" id="1121420"/>
    <lineage>
        <taxon>Bacteria</taxon>
        <taxon>Bacillati</taxon>
        <taxon>Bacillota</taxon>
        <taxon>Clostridia</taxon>
        <taxon>Eubacteriales</taxon>
        <taxon>Desulfitobacteriaceae</taxon>
        <taxon>Desulfosporosinus</taxon>
    </lineage>
</organism>
<gene>
    <name evidence="2" type="ORF">SAMN02746098_00831</name>
</gene>
<dbReference type="AlphaFoldDB" id="A0A1M5SF47"/>
<feature type="transmembrane region" description="Helical" evidence="1">
    <location>
        <begin position="28"/>
        <end position="50"/>
    </location>
</feature>
<dbReference type="STRING" id="1121420.SAMN02746098_00831"/>
<proteinExistence type="predicted"/>